<evidence type="ECO:0000313" key="13">
    <source>
        <dbReference type="Proteomes" id="UP000325003"/>
    </source>
</evidence>
<dbReference type="Gene3D" id="2.150.10.10">
    <property type="entry name" value="Serralysin-like metalloprotease, C-terminal"/>
    <property type="match status" value="4"/>
</dbReference>
<keyword evidence="3" id="KW-0964">Secreted</keyword>
<dbReference type="InterPro" id="IPR003995">
    <property type="entry name" value="RTX_toxin_determinant-A"/>
</dbReference>
<evidence type="ECO:0000256" key="10">
    <source>
        <dbReference type="SAM" id="MobiDB-lite"/>
    </source>
</evidence>
<dbReference type="InterPro" id="IPR018511">
    <property type="entry name" value="Hemolysin-typ_Ca-bd_CS"/>
</dbReference>
<dbReference type="Proteomes" id="UP000325003">
    <property type="component" value="Unassembled WGS sequence"/>
</dbReference>
<dbReference type="InterPro" id="IPR050557">
    <property type="entry name" value="RTX_toxin/Mannuronan_C5-epim"/>
</dbReference>
<name>A0A5B1LLH3_9ACTN</name>
<feature type="compositionally biased region" description="Polar residues" evidence="10">
    <location>
        <begin position="355"/>
        <end position="367"/>
    </location>
</feature>
<keyword evidence="5" id="KW-0645">Protease</keyword>
<dbReference type="PRINTS" id="PR01488">
    <property type="entry name" value="RTXTOXINA"/>
</dbReference>
<evidence type="ECO:0000256" key="9">
    <source>
        <dbReference type="ARBA" id="ARBA00023136"/>
    </source>
</evidence>
<evidence type="ECO:0000259" key="11">
    <source>
        <dbReference type="PROSITE" id="PS51829"/>
    </source>
</evidence>
<dbReference type="InterPro" id="IPR006311">
    <property type="entry name" value="TAT_signal"/>
</dbReference>
<evidence type="ECO:0000256" key="2">
    <source>
        <dbReference type="ARBA" id="ARBA00004613"/>
    </source>
</evidence>
<dbReference type="PROSITE" id="PS51829">
    <property type="entry name" value="P_HOMO_B"/>
    <property type="match status" value="1"/>
</dbReference>
<dbReference type="GO" id="GO:0005576">
    <property type="term" value="C:extracellular region"/>
    <property type="evidence" value="ECO:0007669"/>
    <property type="project" value="UniProtKB-SubCell"/>
</dbReference>
<keyword evidence="7" id="KW-0378">Hydrolase</keyword>
<dbReference type="EMBL" id="VUJV01000001">
    <property type="protein sequence ID" value="KAA1421286.1"/>
    <property type="molecule type" value="Genomic_DNA"/>
</dbReference>
<feature type="region of interest" description="Disordered" evidence="10">
    <location>
        <begin position="355"/>
        <end position="379"/>
    </location>
</feature>
<dbReference type="AlphaFoldDB" id="A0A5B1LLH3"/>
<dbReference type="Pfam" id="PF00353">
    <property type="entry name" value="HemolysinCabind"/>
    <property type="match status" value="5"/>
</dbReference>
<keyword evidence="8" id="KW-0843">Virulence</keyword>
<dbReference type="GO" id="GO:0005509">
    <property type="term" value="F:calcium ion binding"/>
    <property type="evidence" value="ECO:0007669"/>
    <property type="project" value="InterPro"/>
</dbReference>
<dbReference type="GO" id="GO:0004252">
    <property type="term" value="F:serine-type endopeptidase activity"/>
    <property type="evidence" value="ECO:0007669"/>
    <property type="project" value="InterPro"/>
</dbReference>
<dbReference type="PRINTS" id="PR00313">
    <property type="entry name" value="CABNDNGRPT"/>
</dbReference>
<keyword evidence="4" id="KW-0800">Toxin</keyword>
<reference evidence="12 13" key="1">
    <citation type="submission" date="2019-09" db="EMBL/GenBank/DDBJ databases">
        <title>Nocardioides panacisoli sp. nov., isolated from the soil of a ginseng field.</title>
        <authorList>
            <person name="Cho C."/>
        </authorList>
    </citation>
    <scope>NUCLEOTIDE SEQUENCE [LARGE SCALE GENOMIC DNA]</scope>
    <source>
        <strain evidence="12 13">BN130099</strain>
    </source>
</reference>
<keyword evidence="13" id="KW-1185">Reference proteome</keyword>
<dbReference type="PROSITE" id="PS51318">
    <property type="entry name" value="TAT"/>
    <property type="match status" value="1"/>
</dbReference>
<evidence type="ECO:0000256" key="4">
    <source>
        <dbReference type="ARBA" id="ARBA00022656"/>
    </source>
</evidence>
<dbReference type="RefSeq" id="WP_149726746.1">
    <property type="nucleotide sequence ID" value="NZ_VUJV01000001.1"/>
</dbReference>
<proteinExistence type="predicted"/>
<dbReference type="PANTHER" id="PTHR38340:SF1">
    <property type="entry name" value="S-LAYER PROTEIN"/>
    <property type="match status" value="1"/>
</dbReference>
<comment type="subcellular location">
    <subcellularLocation>
        <location evidence="1">Membrane</location>
    </subcellularLocation>
    <subcellularLocation>
        <location evidence="2">Secreted</location>
    </subcellularLocation>
</comment>
<dbReference type="InterPro" id="IPR011049">
    <property type="entry name" value="Serralysin-like_metalloprot_C"/>
</dbReference>
<keyword evidence="6" id="KW-0677">Repeat</keyword>
<evidence type="ECO:0000256" key="3">
    <source>
        <dbReference type="ARBA" id="ARBA00022525"/>
    </source>
</evidence>
<dbReference type="SUPFAM" id="SSF49785">
    <property type="entry name" value="Galactose-binding domain-like"/>
    <property type="match status" value="1"/>
</dbReference>
<comment type="caution">
    <text evidence="12">The sequence shown here is derived from an EMBL/GenBank/DDBJ whole genome shotgun (WGS) entry which is preliminary data.</text>
</comment>
<dbReference type="InterPro" id="IPR008979">
    <property type="entry name" value="Galactose-bd-like_sf"/>
</dbReference>
<organism evidence="12 13">
    <name type="scientific">Nocardioides humilatus</name>
    <dbReference type="NCBI Taxonomy" id="2607660"/>
    <lineage>
        <taxon>Bacteria</taxon>
        <taxon>Bacillati</taxon>
        <taxon>Actinomycetota</taxon>
        <taxon>Actinomycetes</taxon>
        <taxon>Propionibacteriales</taxon>
        <taxon>Nocardioidaceae</taxon>
        <taxon>Nocardioides</taxon>
    </lineage>
</organism>
<evidence type="ECO:0000256" key="6">
    <source>
        <dbReference type="ARBA" id="ARBA00022737"/>
    </source>
</evidence>
<dbReference type="Gene3D" id="2.60.120.260">
    <property type="entry name" value="Galactose-binding domain-like"/>
    <property type="match status" value="1"/>
</dbReference>
<dbReference type="PROSITE" id="PS00330">
    <property type="entry name" value="HEMOLYSIN_CALCIUM"/>
    <property type="match status" value="1"/>
</dbReference>
<evidence type="ECO:0000256" key="7">
    <source>
        <dbReference type="ARBA" id="ARBA00022801"/>
    </source>
</evidence>
<accession>A0A5B1LLH3</accession>
<evidence type="ECO:0000256" key="8">
    <source>
        <dbReference type="ARBA" id="ARBA00023026"/>
    </source>
</evidence>
<dbReference type="InterPro" id="IPR001343">
    <property type="entry name" value="Hemolysn_Ca-bd"/>
</dbReference>
<feature type="domain" description="P/Homo B" evidence="11">
    <location>
        <begin position="437"/>
        <end position="627"/>
    </location>
</feature>
<evidence type="ECO:0000313" key="12">
    <source>
        <dbReference type="EMBL" id="KAA1421286.1"/>
    </source>
</evidence>
<sequence length="1018" mass="101340">MTSRARRLSAGGAALAAALTLGLQQAPSGSAAPAHVTVKDKPGHTLVDPSRPLVISEFRVRGPNGANDEFIEITNIASTDHTVAGGGTGYALAASNGVARCVVPNGVVIPAWGSYLCVNSVGYSLASYPAGNGTTATGDATYTTDIPDNAGIALFNTSVAANFTLANRLDAVGSTSEANVLYKEGTGYPALVPFSIDYSFYRNLSTPSITSNTPSSNTPGIPQDTENNAVDFVFVDTNGTSAGAGQRLGAPGPANLSSPTPNGKLDVGLLDPCVSATSPPNAVRDFTSDPANNSTFGTTDIRRTITNNTGGNVTRLRLRVDDIRTFPAPSGTSDLRPRTSTAVVVTVDRAPCGSGTSNVTVNGTTLEQPPGQPNGGGFNSSLSAGTITLATPLANGASVDVRLLLGIQQTGIASIRVTAEALTGGDRSEPGTGNCLPAPSDGVMDCGLTNSTDIAVPGVGTSGAANPYPSTIDAEFPDGYVVTDLNVRLDGVTHTFPGDIDAMLVAPDGTTNSLILSDTGSTTDISNVALSFDDEAPATVPTPIVGGTYKPTETAASPDTFPAGPPAPSGTVALSNFDGISPDGDWKLYVNDDAGGDAGSISSWSMDITAAPLCDGKLPTIVGTEASDTLTGTSGDDVIAGLGGNDVISGDDGNDTICGGEGSDEIRAQLGADKAFGQNGDDAFIAPAVADAADLMVGGAGIDLASYAARSAPVSLTLNGAADDGATGEHDRIQTVENLTGGEDDDFVSGNSLANELLGKGGADKLRDFPGVDQVFGGAGDDTFVAPSNPDSADDYNGGADTDKVLYNSRAQSVNITLAGAADDGSAGEADDLIGIEDATGGGKADTIVGTAGPNTLLGGGAGDTITDGPGADDVNGGGGNDTFVQAVTVDNGDTFNGGPGTDTINYSARNVQIVLTLGSGTSDDGAVGEGDWLIAIENAFGGTTGDTLNGSPADNVLRGGGGSDVIKGFGGADQLFGDDASDALNTVDGVGGNDTANGGLGADTANIDPGDILISIP</sequence>
<dbReference type="GO" id="GO:0090729">
    <property type="term" value="F:toxin activity"/>
    <property type="evidence" value="ECO:0007669"/>
    <property type="project" value="UniProtKB-KW"/>
</dbReference>
<dbReference type="SUPFAM" id="SSF51120">
    <property type="entry name" value="beta-Roll"/>
    <property type="match status" value="4"/>
</dbReference>
<dbReference type="InterPro" id="IPR002884">
    <property type="entry name" value="P_dom"/>
</dbReference>
<dbReference type="GO" id="GO:0006508">
    <property type="term" value="P:proteolysis"/>
    <property type="evidence" value="ECO:0007669"/>
    <property type="project" value="UniProtKB-KW"/>
</dbReference>
<protein>
    <recommendedName>
        <fullName evidence="11">P/Homo B domain-containing protein</fullName>
    </recommendedName>
</protein>
<reference evidence="12 13" key="2">
    <citation type="submission" date="2019-09" db="EMBL/GenBank/DDBJ databases">
        <authorList>
            <person name="Jin C."/>
        </authorList>
    </citation>
    <scope>NUCLEOTIDE SEQUENCE [LARGE SCALE GENOMIC DNA]</scope>
    <source>
        <strain evidence="12 13">BN130099</strain>
    </source>
</reference>
<dbReference type="PANTHER" id="PTHR38340">
    <property type="entry name" value="S-LAYER PROTEIN"/>
    <property type="match status" value="1"/>
</dbReference>
<evidence type="ECO:0000256" key="1">
    <source>
        <dbReference type="ARBA" id="ARBA00004370"/>
    </source>
</evidence>
<evidence type="ECO:0000256" key="5">
    <source>
        <dbReference type="ARBA" id="ARBA00022670"/>
    </source>
</evidence>
<gene>
    <name evidence="12" type="ORF">F0U44_02955</name>
</gene>
<keyword evidence="9" id="KW-0472">Membrane</keyword>
<dbReference type="GO" id="GO:0016020">
    <property type="term" value="C:membrane"/>
    <property type="evidence" value="ECO:0007669"/>
    <property type="project" value="UniProtKB-SubCell"/>
</dbReference>